<protein>
    <recommendedName>
        <fullName evidence="15">Protein TolR</fullName>
    </recommendedName>
</protein>
<evidence type="ECO:0000313" key="14">
    <source>
        <dbReference type="Proteomes" id="UP000515317"/>
    </source>
</evidence>
<dbReference type="PANTHER" id="PTHR30558">
    <property type="entry name" value="EXBD MEMBRANE COMPONENT OF PMF-DRIVEN MACROMOLECULE IMPORT SYSTEM"/>
    <property type="match status" value="1"/>
</dbReference>
<sequence length="194" mass="20094">MGASFTGGGGWDEEDGFRPISDINVTPLVDVMLVLLIVFMVAAPLMTVGVPLQLPKSAAAKAQEPKEPIVVSIDKEGKVFLDKEELAETAIVERLTGLATQDAEQVVLVRGDKEIQYGRLMEVMGQISSAGFRKVSLIAEKAPGAAQAVPTPLTPAPAGETNSAPAAAAPASPMPDQHPPIPPSAVTPAEPATP</sequence>
<keyword evidence="6 10" id="KW-0812">Transmembrane</keyword>
<evidence type="ECO:0000256" key="3">
    <source>
        <dbReference type="ARBA" id="ARBA00022475"/>
    </source>
</evidence>
<evidence type="ECO:0000256" key="2">
    <source>
        <dbReference type="ARBA" id="ARBA00005811"/>
    </source>
</evidence>
<organism evidence="13 14">
    <name type="scientific">Terrihabitans soli</name>
    <dbReference type="NCBI Taxonomy" id="708113"/>
    <lineage>
        <taxon>Bacteria</taxon>
        <taxon>Pseudomonadati</taxon>
        <taxon>Pseudomonadota</taxon>
        <taxon>Alphaproteobacteria</taxon>
        <taxon>Hyphomicrobiales</taxon>
        <taxon>Terrihabitans</taxon>
    </lineage>
</organism>
<keyword evidence="7 12" id="KW-1133">Transmembrane helix</keyword>
<dbReference type="Gene3D" id="3.30.420.270">
    <property type="match status" value="1"/>
</dbReference>
<keyword evidence="3" id="KW-1003">Cell membrane</keyword>
<dbReference type="NCBIfam" id="TIGR02801">
    <property type="entry name" value="tolR"/>
    <property type="match status" value="1"/>
</dbReference>
<evidence type="ECO:0000256" key="8">
    <source>
        <dbReference type="ARBA" id="ARBA00023136"/>
    </source>
</evidence>
<dbReference type="GO" id="GO:0015031">
    <property type="term" value="P:protein transport"/>
    <property type="evidence" value="ECO:0007669"/>
    <property type="project" value="UniProtKB-KW"/>
</dbReference>
<gene>
    <name evidence="13" type="ORF">IZ6_08040</name>
</gene>
<dbReference type="Proteomes" id="UP000515317">
    <property type="component" value="Chromosome"/>
</dbReference>
<evidence type="ECO:0000256" key="4">
    <source>
        <dbReference type="ARBA" id="ARBA00022519"/>
    </source>
</evidence>
<evidence type="ECO:0000256" key="6">
    <source>
        <dbReference type="ARBA" id="ARBA00022692"/>
    </source>
</evidence>
<dbReference type="AlphaFoldDB" id="A0A6S6QMB1"/>
<evidence type="ECO:0000256" key="1">
    <source>
        <dbReference type="ARBA" id="ARBA00004162"/>
    </source>
</evidence>
<dbReference type="InterPro" id="IPR003400">
    <property type="entry name" value="ExbD"/>
</dbReference>
<evidence type="ECO:0000256" key="9">
    <source>
        <dbReference type="ARBA" id="ARBA00023306"/>
    </source>
</evidence>
<feature type="transmembrane region" description="Helical" evidence="12">
    <location>
        <begin position="31"/>
        <end position="52"/>
    </location>
</feature>
<evidence type="ECO:0000256" key="11">
    <source>
        <dbReference type="SAM" id="MobiDB-lite"/>
    </source>
</evidence>
<evidence type="ECO:0000256" key="12">
    <source>
        <dbReference type="SAM" id="Phobius"/>
    </source>
</evidence>
<keyword evidence="4" id="KW-0997">Cell inner membrane</keyword>
<feature type="region of interest" description="Disordered" evidence="11">
    <location>
        <begin position="147"/>
        <end position="194"/>
    </location>
</feature>
<dbReference type="PANTHER" id="PTHR30558:SF7">
    <property type="entry name" value="TOL-PAL SYSTEM PROTEIN TOLR"/>
    <property type="match status" value="1"/>
</dbReference>
<proteinExistence type="inferred from homology"/>
<dbReference type="GO" id="GO:0022857">
    <property type="term" value="F:transmembrane transporter activity"/>
    <property type="evidence" value="ECO:0007669"/>
    <property type="project" value="InterPro"/>
</dbReference>
<dbReference type="GO" id="GO:0005886">
    <property type="term" value="C:plasma membrane"/>
    <property type="evidence" value="ECO:0007669"/>
    <property type="project" value="UniProtKB-SubCell"/>
</dbReference>
<name>A0A6S6QMB1_9HYPH</name>
<evidence type="ECO:0000313" key="13">
    <source>
        <dbReference type="EMBL" id="BCJ90069.1"/>
    </source>
</evidence>
<keyword evidence="9" id="KW-0131">Cell cycle</keyword>
<dbReference type="GO" id="GO:0051301">
    <property type="term" value="P:cell division"/>
    <property type="evidence" value="ECO:0007669"/>
    <property type="project" value="UniProtKB-KW"/>
</dbReference>
<dbReference type="EMBL" id="AP023361">
    <property type="protein sequence ID" value="BCJ90069.1"/>
    <property type="molecule type" value="Genomic_DNA"/>
</dbReference>
<feature type="compositionally biased region" description="Pro residues" evidence="11">
    <location>
        <begin position="172"/>
        <end position="194"/>
    </location>
</feature>
<comment type="similarity">
    <text evidence="2 10">Belongs to the ExbD/TolR family.</text>
</comment>
<dbReference type="InterPro" id="IPR014168">
    <property type="entry name" value="Tol-Pal_TolR"/>
</dbReference>
<keyword evidence="14" id="KW-1185">Reference proteome</keyword>
<dbReference type="KEGG" id="tso:IZ6_08040"/>
<feature type="compositionally biased region" description="Low complexity" evidence="11">
    <location>
        <begin position="156"/>
        <end position="171"/>
    </location>
</feature>
<keyword evidence="8 12" id="KW-0472">Membrane</keyword>
<evidence type="ECO:0000256" key="10">
    <source>
        <dbReference type="RuleBase" id="RU003879"/>
    </source>
</evidence>
<evidence type="ECO:0008006" key="15">
    <source>
        <dbReference type="Google" id="ProtNLM"/>
    </source>
</evidence>
<comment type="subcellular location">
    <subcellularLocation>
        <location evidence="1">Cell membrane</location>
        <topology evidence="1">Single-pass membrane protein</topology>
    </subcellularLocation>
    <subcellularLocation>
        <location evidence="10">Cell membrane</location>
        <topology evidence="10">Single-pass type II membrane protein</topology>
    </subcellularLocation>
</comment>
<evidence type="ECO:0000256" key="5">
    <source>
        <dbReference type="ARBA" id="ARBA00022618"/>
    </source>
</evidence>
<keyword evidence="10" id="KW-0653">Protein transport</keyword>
<keyword evidence="10" id="KW-0813">Transport</keyword>
<reference evidence="13 14" key="1">
    <citation type="submission" date="2020-08" db="EMBL/GenBank/DDBJ databases">
        <title>Genome sequence of Rhizobiales bacterium strain IZ6.</title>
        <authorList>
            <person name="Nakai R."/>
            <person name="Naganuma T."/>
        </authorList>
    </citation>
    <scope>NUCLEOTIDE SEQUENCE [LARGE SCALE GENOMIC DNA]</scope>
    <source>
        <strain evidence="13 14">IZ6</strain>
    </source>
</reference>
<accession>A0A6S6QMB1</accession>
<evidence type="ECO:0000256" key="7">
    <source>
        <dbReference type="ARBA" id="ARBA00022989"/>
    </source>
</evidence>
<dbReference type="Pfam" id="PF02472">
    <property type="entry name" value="ExbD"/>
    <property type="match status" value="1"/>
</dbReference>
<keyword evidence="5" id="KW-0132">Cell division</keyword>